<dbReference type="EMBL" id="JBICBT010000747">
    <property type="protein sequence ID" value="KAL3102867.1"/>
    <property type="molecule type" value="Genomic_DNA"/>
</dbReference>
<gene>
    <name evidence="2" type="ORF">niasHT_028891</name>
</gene>
<dbReference type="PANTHER" id="PTHR22744">
    <property type="entry name" value="HELIX LOOP HELIX PROTEIN 21-RELATED"/>
    <property type="match status" value="1"/>
</dbReference>
<dbReference type="Pfam" id="PF00651">
    <property type="entry name" value="BTB"/>
    <property type="match status" value="1"/>
</dbReference>
<feature type="domain" description="BTB" evidence="1">
    <location>
        <begin position="142"/>
        <end position="245"/>
    </location>
</feature>
<dbReference type="SMART" id="SM00225">
    <property type="entry name" value="BTB"/>
    <property type="match status" value="1"/>
</dbReference>
<dbReference type="Proteomes" id="UP001620626">
    <property type="component" value="Unassembled WGS sequence"/>
</dbReference>
<reference evidence="2 3" key="1">
    <citation type="submission" date="2024-10" db="EMBL/GenBank/DDBJ databases">
        <authorList>
            <person name="Kim D."/>
        </authorList>
    </citation>
    <scope>NUCLEOTIDE SEQUENCE [LARGE SCALE GENOMIC DNA]</scope>
    <source>
        <strain evidence="2">BH-2024</strain>
    </source>
</reference>
<organism evidence="2 3">
    <name type="scientific">Heterodera trifolii</name>
    <dbReference type="NCBI Taxonomy" id="157864"/>
    <lineage>
        <taxon>Eukaryota</taxon>
        <taxon>Metazoa</taxon>
        <taxon>Ecdysozoa</taxon>
        <taxon>Nematoda</taxon>
        <taxon>Chromadorea</taxon>
        <taxon>Rhabditida</taxon>
        <taxon>Tylenchina</taxon>
        <taxon>Tylenchomorpha</taxon>
        <taxon>Tylenchoidea</taxon>
        <taxon>Heteroderidae</taxon>
        <taxon>Heteroderinae</taxon>
        <taxon>Heterodera</taxon>
    </lineage>
</organism>
<dbReference type="AlphaFoldDB" id="A0ABD2KJA2"/>
<proteinExistence type="predicted"/>
<comment type="caution">
    <text evidence="2">The sequence shown here is derived from an EMBL/GenBank/DDBJ whole genome shotgun (WGS) entry which is preliminary data.</text>
</comment>
<accession>A0ABD2KJA2</accession>
<evidence type="ECO:0000313" key="2">
    <source>
        <dbReference type="EMBL" id="KAL3102867.1"/>
    </source>
</evidence>
<dbReference type="PANTHER" id="PTHR22744:SF14">
    <property type="entry name" value="BTB DOMAIN-CONTAINING PROTEIN-RELATED"/>
    <property type="match status" value="1"/>
</dbReference>
<dbReference type="InterPro" id="IPR011333">
    <property type="entry name" value="SKP1/BTB/POZ_sf"/>
</dbReference>
<keyword evidence="3" id="KW-1185">Reference proteome</keyword>
<dbReference type="CDD" id="cd18186">
    <property type="entry name" value="BTB_POZ_ZBTB_KLHL-like"/>
    <property type="match status" value="1"/>
</dbReference>
<name>A0ABD2KJA2_9BILA</name>
<evidence type="ECO:0000259" key="1">
    <source>
        <dbReference type="SMART" id="SM00225"/>
    </source>
</evidence>
<sequence>MQDIFDEFVVVDEKAIKDYNNYCKNKIVCYNCGRDMTNNAESAIVTTFTEMSKFASLEFQIEHNYSVHVKDIGYVSELDVPLAQIILWGWNEKGTQVVKDTKLLNAGRTTSFNPDSLVSIVIRILKKRDKIQCQTIINSPDDDFTVQIGEKTVIVSSHWLMAQSPVIQRMLSTEMREKQQRLITLNDLGVDMEQFMEFVEALSPTAIHKPILPNPKNVLVLLKLADFFQVDWLKKRCETHLPNCVEIPLIDRFQLIGHYRLTDLKNFFLHLNVDKLRAFFMENSDKFSSLINSPVSGNLFFELSLRLSAAK</sequence>
<protein>
    <recommendedName>
        <fullName evidence="1">BTB domain-containing protein</fullName>
    </recommendedName>
</protein>
<evidence type="ECO:0000313" key="3">
    <source>
        <dbReference type="Proteomes" id="UP001620626"/>
    </source>
</evidence>
<dbReference type="Gene3D" id="3.30.710.10">
    <property type="entry name" value="Potassium Channel Kv1.1, Chain A"/>
    <property type="match status" value="1"/>
</dbReference>
<dbReference type="SUPFAM" id="SSF54695">
    <property type="entry name" value="POZ domain"/>
    <property type="match status" value="1"/>
</dbReference>
<dbReference type="InterPro" id="IPR000210">
    <property type="entry name" value="BTB/POZ_dom"/>
</dbReference>